<feature type="region of interest" description="Disordered" evidence="1">
    <location>
        <begin position="1"/>
        <end position="20"/>
    </location>
</feature>
<evidence type="ECO:0000256" key="1">
    <source>
        <dbReference type="SAM" id="MobiDB-lite"/>
    </source>
</evidence>
<proteinExistence type="predicted"/>
<dbReference type="InterPro" id="IPR035931">
    <property type="entry name" value="YlxR-like_sf"/>
</dbReference>
<dbReference type="Pfam" id="PF04296">
    <property type="entry name" value="YlxR"/>
    <property type="match status" value="1"/>
</dbReference>
<keyword evidence="4" id="KW-1185">Reference proteome</keyword>
<dbReference type="AlphaFoldDB" id="A0A852XA80"/>
<accession>A0A852XA80</accession>
<protein>
    <submittedName>
        <fullName evidence="3">Putative RNA-binding protein YlxR (DUF448 family)</fullName>
    </submittedName>
</protein>
<organism evidence="3 4">
    <name type="scientific">Janibacter alkaliphilus</name>
    <dbReference type="NCBI Taxonomy" id="1069963"/>
    <lineage>
        <taxon>Bacteria</taxon>
        <taxon>Bacillati</taxon>
        <taxon>Actinomycetota</taxon>
        <taxon>Actinomycetes</taxon>
        <taxon>Micrococcales</taxon>
        <taxon>Intrasporangiaceae</taxon>
        <taxon>Janibacter</taxon>
    </lineage>
</organism>
<dbReference type="EMBL" id="JACBZX010000001">
    <property type="protein sequence ID" value="NYG37653.1"/>
    <property type="molecule type" value="Genomic_DNA"/>
</dbReference>
<evidence type="ECO:0000259" key="2">
    <source>
        <dbReference type="Pfam" id="PF04296"/>
    </source>
</evidence>
<dbReference type="InterPro" id="IPR007393">
    <property type="entry name" value="YlxR_dom"/>
</dbReference>
<dbReference type="Gene3D" id="3.30.1230.10">
    <property type="entry name" value="YlxR-like"/>
    <property type="match status" value="1"/>
</dbReference>
<gene>
    <name evidence="3" type="ORF">BJY28_002122</name>
</gene>
<reference evidence="3 4" key="1">
    <citation type="submission" date="2020-07" db="EMBL/GenBank/DDBJ databases">
        <title>Sequencing the genomes of 1000 actinobacteria strains.</title>
        <authorList>
            <person name="Klenk H.-P."/>
        </authorList>
    </citation>
    <scope>NUCLEOTIDE SEQUENCE [LARGE SCALE GENOMIC DNA]</scope>
    <source>
        <strain evidence="3 4">DSM 24723</strain>
    </source>
</reference>
<dbReference type="SUPFAM" id="SSF64376">
    <property type="entry name" value="YlxR-like"/>
    <property type="match status" value="1"/>
</dbReference>
<evidence type="ECO:0000313" key="4">
    <source>
        <dbReference type="Proteomes" id="UP000592181"/>
    </source>
</evidence>
<name>A0A852XA80_9MICO</name>
<sequence>MTDDGGATTAVPDPGARLPGRGAWLHPDIGCFELAVRRRAFPRALRRELRSLEAVREWLETLRSTHD</sequence>
<dbReference type="Proteomes" id="UP000592181">
    <property type="component" value="Unassembled WGS sequence"/>
</dbReference>
<evidence type="ECO:0000313" key="3">
    <source>
        <dbReference type="EMBL" id="NYG37653.1"/>
    </source>
</evidence>
<feature type="domain" description="YlxR" evidence="2">
    <location>
        <begin position="9"/>
        <end position="60"/>
    </location>
</feature>
<comment type="caution">
    <text evidence="3">The sequence shown here is derived from an EMBL/GenBank/DDBJ whole genome shotgun (WGS) entry which is preliminary data.</text>
</comment>